<dbReference type="Proteomes" id="UP000325313">
    <property type="component" value="Unassembled WGS sequence"/>
</dbReference>
<gene>
    <name evidence="1" type="ORF">PGTUg99_013126</name>
</gene>
<protein>
    <submittedName>
        <fullName evidence="1">Uncharacterized protein</fullName>
    </submittedName>
</protein>
<comment type="caution">
    <text evidence="1">The sequence shown here is derived from an EMBL/GenBank/DDBJ whole genome shotgun (WGS) entry which is preliminary data.</text>
</comment>
<proteinExistence type="predicted"/>
<reference evidence="1 2" key="1">
    <citation type="submission" date="2019-05" db="EMBL/GenBank/DDBJ databases">
        <title>Emergence of the Ug99 lineage of the wheat stem rust pathogen through somatic hybridization.</title>
        <authorList>
            <person name="Li F."/>
            <person name="Upadhyaya N.M."/>
            <person name="Sperschneider J."/>
            <person name="Matny O."/>
            <person name="Nguyen-Phuc H."/>
            <person name="Mago R."/>
            <person name="Raley C."/>
            <person name="Miller M.E."/>
            <person name="Silverstein K.A.T."/>
            <person name="Henningsen E."/>
            <person name="Hirsch C.D."/>
            <person name="Visser B."/>
            <person name="Pretorius Z.A."/>
            <person name="Steffenson B.J."/>
            <person name="Schwessinger B."/>
            <person name="Dodds P.N."/>
            <person name="Figueroa M."/>
        </authorList>
    </citation>
    <scope>NUCLEOTIDE SEQUENCE [LARGE SCALE GENOMIC DNA]</scope>
    <source>
        <strain evidence="1 2">Ug99</strain>
    </source>
</reference>
<accession>A0A5B0NDV5</accession>
<dbReference type="AlphaFoldDB" id="A0A5B0NDV5"/>
<dbReference type="EMBL" id="VDEP01000413">
    <property type="protein sequence ID" value="KAA1086158.1"/>
    <property type="molecule type" value="Genomic_DNA"/>
</dbReference>
<organism evidence="1 2">
    <name type="scientific">Puccinia graminis f. sp. tritici</name>
    <dbReference type="NCBI Taxonomy" id="56615"/>
    <lineage>
        <taxon>Eukaryota</taxon>
        <taxon>Fungi</taxon>
        <taxon>Dikarya</taxon>
        <taxon>Basidiomycota</taxon>
        <taxon>Pucciniomycotina</taxon>
        <taxon>Pucciniomycetes</taxon>
        <taxon>Pucciniales</taxon>
        <taxon>Pucciniaceae</taxon>
        <taxon>Puccinia</taxon>
    </lineage>
</organism>
<evidence type="ECO:0000313" key="1">
    <source>
        <dbReference type="EMBL" id="KAA1086158.1"/>
    </source>
</evidence>
<evidence type="ECO:0000313" key="2">
    <source>
        <dbReference type="Proteomes" id="UP000325313"/>
    </source>
</evidence>
<sequence length="123" mass="13687">MFGHSAGFWTRIAGLLARLKACGMGRRSRWPASRVLWNCDLGARVKWDGEDLGESDPHSTISGNHTDHYLNGRFRSNEIEPIVRGITDTLHELPIPNALAHNKVIAINTDLIMMAANQQARIS</sequence>
<name>A0A5B0NDV5_PUCGR</name>